<gene>
    <name evidence="4" type="primary">LOC112462445</name>
</gene>
<dbReference type="Proteomes" id="UP000504618">
    <property type="component" value="Unplaced"/>
</dbReference>
<evidence type="ECO:0000256" key="1">
    <source>
        <dbReference type="SAM" id="Coils"/>
    </source>
</evidence>
<protein>
    <submittedName>
        <fullName evidence="4">Uncharacterized protein LOC112462445</fullName>
    </submittedName>
</protein>
<dbReference type="Pfam" id="PF25298">
    <property type="entry name" value="Baculo_FP_2nd"/>
    <property type="match status" value="1"/>
</dbReference>
<name>A0A6J1QSR4_9HYME</name>
<organism evidence="3 4">
    <name type="scientific">Temnothorax curvispinosus</name>
    <dbReference type="NCBI Taxonomy" id="300111"/>
    <lineage>
        <taxon>Eukaryota</taxon>
        <taxon>Metazoa</taxon>
        <taxon>Ecdysozoa</taxon>
        <taxon>Arthropoda</taxon>
        <taxon>Hexapoda</taxon>
        <taxon>Insecta</taxon>
        <taxon>Pterygota</taxon>
        <taxon>Neoptera</taxon>
        <taxon>Endopterygota</taxon>
        <taxon>Hymenoptera</taxon>
        <taxon>Apocrita</taxon>
        <taxon>Aculeata</taxon>
        <taxon>Formicoidea</taxon>
        <taxon>Formicidae</taxon>
        <taxon>Myrmicinae</taxon>
        <taxon>Temnothorax</taxon>
    </lineage>
</organism>
<keyword evidence="1" id="KW-0175">Coiled coil</keyword>
<keyword evidence="3" id="KW-1185">Reference proteome</keyword>
<dbReference type="AlphaFoldDB" id="A0A6J1QSR4"/>
<evidence type="ECO:0000313" key="4">
    <source>
        <dbReference type="RefSeq" id="XP_024883996.1"/>
    </source>
</evidence>
<feature type="domain" description="FP protein C-terminal" evidence="2">
    <location>
        <begin position="206"/>
        <end position="257"/>
    </location>
</feature>
<accession>A0A6J1QSR4</accession>
<proteinExistence type="predicted"/>
<dbReference type="InterPro" id="IPR057251">
    <property type="entry name" value="FP_C"/>
</dbReference>
<sequence length="257" mass="28579">MAFSVDSRTQLSLQATTNELLQSLGDRLAGFIESQQRTNKEITDKLSDLSRIADIASQNSKRIVELEQTVSALEREVGEFRNLRSAQSISTTDKHIDNELVISGVPAALPITPARLVQNVFESLDVKDLSCHILNVRPMVRKTHKAVGPDCPPRTDETGSIAVTLSSGAVQRTVLLKARAKRELKQSKVCGNDSNRNIHVNEMLSKATYDLLQLTGRTAKDKSYKFVWMKSRRISIRLLEGKPIINIDSESDLVKLV</sequence>
<reference evidence="4" key="1">
    <citation type="submission" date="2025-08" db="UniProtKB">
        <authorList>
            <consortium name="RefSeq"/>
        </authorList>
    </citation>
    <scope>IDENTIFICATION</scope>
    <source>
        <tissue evidence="4">Whole body</tissue>
    </source>
</reference>
<dbReference type="GeneID" id="112462445"/>
<evidence type="ECO:0000313" key="3">
    <source>
        <dbReference type="Proteomes" id="UP000504618"/>
    </source>
</evidence>
<dbReference type="RefSeq" id="XP_024883996.1">
    <property type="nucleotide sequence ID" value="XM_025028228.1"/>
</dbReference>
<evidence type="ECO:0000259" key="2">
    <source>
        <dbReference type="Pfam" id="PF25298"/>
    </source>
</evidence>
<dbReference type="OrthoDB" id="7479742at2759"/>
<feature type="coiled-coil region" evidence="1">
    <location>
        <begin position="32"/>
        <end position="83"/>
    </location>
</feature>